<keyword evidence="2" id="KW-1185">Reference proteome</keyword>
<dbReference type="EC" id="2.7.1.33" evidence="1"/>
<dbReference type="Gene3D" id="3.40.50.300">
    <property type="entry name" value="P-loop containing nucleotide triphosphate hydrolases"/>
    <property type="match status" value="1"/>
</dbReference>
<evidence type="ECO:0000313" key="1">
    <source>
        <dbReference type="EMBL" id="EPX75407.1"/>
    </source>
</evidence>
<protein>
    <submittedName>
        <fullName evidence="1">Pantothenate kinase</fullName>
        <ecNumber evidence="1">2.7.1.33</ecNumber>
    </submittedName>
</protein>
<dbReference type="STRING" id="1123237.Salmuc_03663"/>
<dbReference type="SUPFAM" id="SSF52540">
    <property type="entry name" value="P-loop containing nucleoside triphosphate hydrolases"/>
    <property type="match status" value="1"/>
</dbReference>
<dbReference type="HOGENOM" id="CLU_067202_2_1_5"/>
<keyword evidence="1" id="KW-0808">Transferase</keyword>
<dbReference type="Proteomes" id="UP000015347">
    <property type="component" value="Unassembled WGS sequence"/>
</dbReference>
<accession>S9Q5S2</accession>
<dbReference type="EMBL" id="APVH01000084">
    <property type="protein sequence ID" value="EPX75407.1"/>
    <property type="molecule type" value="Genomic_DNA"/>
</dbReference>
<evidence type="ECO:0000313" key="2">
    <source>
        <dbReference type="Proteomes" id="UP000015347"/>
    </source>
</evidence>
<proteinExistence type="predicted"/>
<dbReference type="GO" id="GO:0004594">
    <property type="term" value="F:pantothenate kinase activity"/>
    <property type="evidence" value="ECO:0007669"/>
    <property type="project" value="UniProtKB-EC"/>
</dbReference>
<comment type="caution">
    <text evidence="1">The sequence shown here is derived from an EMBL/GenBank/DDBJ whole genome shotgun (WGS) entry which is preliminary data.</text>
</comment>
<sequence>MRPDTPTDGADPAAVAEVAERARAAVTPGRRLVLGIAGPPASGKSTLAAAVADHLNAEGDGVAEVVPMDGFHLDNDRLDALGLRAVKGAPQTFDAKGFADLVAKLGQIDTALRYPLFDRARDCTLPDAGHLSAGTQIAVVEGNYLLLQQGDWAALRPLFDLTVLVAPPLAVLEARLIERWLHHGLPREAAEARARGNDLVNARTVLEASAPADITLR</sequence>
<dbReference type="eggNOG" id="COG1072">
    <property type="taxonomic scope" value="Bacteria"/>
</dbReference>
<dbReference type="PANTHER" id="PTHR10285">
    <property type="entry name" value="URIDINE KINASE"/>
    <property type="match status" value="1"/>
</dbReference>
<gene>
    <name evidence="1" type="ORF">Salmuc_03663</name>
</gene>
<reference evidence="2" key="1">
    <citation type="journal article" date="2014" name="Stand. Genomic Sci.">
        <title>Genome sequence of the exopolysaccharide-producing Salipiger mucosus type strain (DSM 16094(T)), a moderately halophilic member of the Roseobacter clade.</title>
        <authorList>
            <person name="Riedel T."/>
            <person name="Spring S."/>
            <person name="Fiebig A."/>
            <person name="Petersen J."/>
            <person name="Kyrpides N.C."/>
            <person name="Goker M."/>
            <person name="Klenk H.P."/>
        </authorList>
    </citation>
    <scope>NUCLEOTIDE SEQUENCE [LARGE SCALE GENOMIC DNA]</scope>
    <source>
        <strain evidence="2">DSM 16094</strain>
    </source>
</reference>
<name>S9Q5S2_9RHOB</name>
<dbReference type="RefSeq" id="WP_020043652.1">
    <property type="nucleotide sequence ID" value="NZ_KE557302.1"/>
</dbReference>
<organism evidence="1 2">
    <name type="scientific">Salipiger mucosus DSM 16094</name>
    <dbReference type="NCBI Taxonomy" id="1123237"/>
    <lineage>
        <taxon>Bacteria</taxon>
        <taxon>Pseudomonadati</taxon>
        <taxon>Pseudomonadota</taxon>
        <taxon>Alphaproteobacteria</taxon>
        <taxon>Rhodobacterales</taxon>
        <taxon>Roseobacteraceae</taxon>
        <taxon>Salipiger</taxon>
    </lineage>
</organism>
<dbReference type="InterPro" id="IPR027417">
    <property type="entry name" value="P-loop_NTPase"/>
</dbReference>
<keyword evidence="1" id="KW-0418">Kinase</keyword>
<dbReference type="AlphaFoldDB" id="S9Q5S2"/>